<keyword evidence="6 8" id="KW-0408">Iron</keyword>
<dbReference type="InterPro" id="IPR034904">
    <property type="entry name" value="FSCA_dom_sf"/>
</dbReference>
<dbReference type="CDD" id="cd02037">
    <property type="entry name" value="Mrp_NBP35"/>
    <property type="match status" value="1"/>
</dbReference>
<feature type="domain" description="MIP18 family-like" evidence="9">
    <location>
        <begin position="7"/>
        <end position="70"/>
    </location>
</feature>
<dbReference type="OrthoDB" id="9809679at2"/>
<dbReference type="InterPro" id="IPR033756">
    <property type="entry name" value="YlxH/NBP35"/>
</dbReference>
<dbReference type="GO" id="GO:0016226">
    <property type="term" value="P:iron-sulfur cluster assembly"/>
    <property type="evidence" value="ECO:0007669"/>
    <property type="project" value="InterPro"/>
</dbReference>
<dbReference type="eggNOG" id="COG0489">
    <property type="taxonomic scope" value="Bacteria"/>
</dbReference>
<evidence type="ECO:0000313" key="11">
    <source>
        <dbReference type="Proteomes" id="UP000001227"/>
    </source>
</evidence>
<evidence type="ECO:0000256" key="3">
    <source>
        <dbReference type="ARBA" id="ARBA00022723"/>
    </source>
</evidence>
<keyword evidence="11" id="KW-1185">Reference proteome</keyword>
<accession>B3ESN6</accession>
<evidence type="ECO:0000259" key="9">
    <source>
        <dbReference type="Pfam" id="PF01883"/>
    </source>
</evidence>
<dbReference type="Proteomes" id="UP000001227">
    <property type="component" value="Chromosome"/>
</dbReference>
<dbReference type="FunFam" id="3.40.50.300:FF:001119">
    <property type="entry name" value="Iron-sulfur cluster carrier protein"/>
    <property type="match status" value="1"/>
</dbReference>
<dbReference type="InterPro" id="IPR027417">
    <property type="entry name" value="P-loop_NTPase"/>
</dbReference>
<comment type="similarity">
    <text evidence="1">In the N-terminal section; belongs to the MIP18 family.</text>
</comment>
<dbReference type="GO" id="GO:0051539">
    <property type="term" value="F:4 iron, 4 sulfur cluster binding"/>
    <property type="evidence" value="ECO:0007669"/>
    <property type="project" value="TreeGrafter"/>
</dbReference>
<name>B3ESN6_AMOA5</name>
<dbReference type="GO" id="GO:0016887">
    <property type="term" value="F:ATP hydrolysis activity"/>
    <property type="evidence" value="ECO:0007669"/>
    <property type="project" value="UniProtKB-UniRule"/>
</dbReference>
<dbReference type="SUPFAM" id="SSF52540">
    <property type="entry name" value="P-loop containing nucleoside triphosphate hydrolases"/>
    <property type="match status" value="1"/>
</dbReference>
<keyword evidence="8" id="KW-0378">Hydrolase</keyword>
<dbReference type="HOGENOM" id="CLU_024839_0_0_10"/>
<dbReference type="InterPro" id="IPR000808">
    <property type="entry name" value="Mrp-like_CS"/>
</dbReference>
<protein>
    <recommendedName>
        <fullName evidence="8">Iron-sulfur cluster carrier protein</fullName>
    </recommendedName>
</protein>
<dbReference type="PROSITE" id="PS01215">
    <property type="entry name" value="MRP"/>
    <property type="match status" value="1"/>
</dbReference>
<comment type="similarity">
    <text evidence="2">In the C-terminal section; belongs to the Mrp/NBP35 ATP-binding proteins family.</text>
</comment>
<evidence type="ECO:0000256" key="8">
    <source>
        <dbReference type="HAMAP-Rule" id="MF_02040"/>
    </source>
</evidence>
<dbReference type="EMBL" id="CP001102">
    <property type="protein sequence ID" value="ACE06238.1"/>
    <property type="molecule type" value="Genomic_DNA"/>
</dbReference>
<evidence type="ECO:0000313" key="10">
    <source>
        <dbReference type="EMBL" id="ACE06238.1"/>
    </source>
</evidence>
<dbReference type="Gene3D" id="3.30.300.130">
    <property type="entry name" value="Fe-S cluster assembly (FSCA)"/>
    <property type="match status" value="1"/>
</dbReference>
<gene>
    <name evidence="10" type="ordered locus">Aasi_0869</name>
</gene>
<comment type="function">
    <text evidence="8">Binds and transfers iron-sulfur (Fe-S) clusters to target apoproteins. Can hydrolyze ATP.</text>
</comment>
<comment type="similarity">
    <text evidence="8">Belongs to the Mrp/NBP35 ATP-binding proteins family.</text>
</comment>
<dbReference type="Pfam" id="PF01883">
    <property type="entry name" value="FeS_assembly_P"/>
    <property type="match status" value="1"/>
</dbReference>
<dbReference type="GO" id="GO:0005524">
    <property type="term" value="F:ATP binding"/>
    <property type="evidence" value="ECO:0007669"/>
    <property type="project" value="UniProtKB-UniRule"/>
</dbReference>
<sequence>MNKDLEKTVLQALSSVYDPDLKQDLVSLGMIQSLQVTIKEVNFTLVLTTPACPLQEFLKKACIEAIHTQVNQQLIVNIQLTAQVTTNKSNTGTLPHIKNIIAIAAGKGGVGKSTIATNLAVGLAQQGAAVGLLDADIFGPSIPIMFGCENEKPLVHQHNEKKYMLPLIKYGIKLNSIGFLTPQEGAVIWRGPMASSALRQLLYDTAWEDLDYLLIDLPPGTSDIQLTLVQAVPVTGTVIVTTPQKVALSDVTKSIAMFQKSGIEVPILGIIENMAYFIPEDSANGQQRYYPFGQGGGKQLADKYQVPFLGEIPLITAIREKGDQGIPAATDSGKLNNLFNGLASTLAQQISIRNLHLPPTQRVLRN</sequence>
<feature type="binding site" evidence="8">
    <location>
        <begin position="106"/>
        <end position="113"/>
    </location>
    <ligand>
        <name>ATP</name>
        <dbReference type="ChEBI" id="CHEBI:30616"/>
    </ligand>
</feature>
<dbReference type="HAMAP" id="MF_02040">
    <property type="entry name" value="Mrp_NBP35"/>
    <property type="match status" value="1"/>
</dbReference>
<dbReference type="InterPro" id="IPR002744">
    <property type="entry name" value="MIP18-like"/>
</dbReference>
<comment type="subunit">
    <text evidence="8">Homodimer.</text>
</comment>
<evidence type="ECO:0000256" key="6">
    <source>
        <dbReference type="ARBA" id="ARBA00023004"/>
    </source>
</evidence>
<dbReference type="GO" id="GO:0140663">
    <property type="term" value="F:ATP-dependent FeS chaperone activity"/>
    <property type="evidence" value="ECO:0007669"/>
    <property type="project" value="InterPro"/>
</dbReference>
<evidence type="ECO:0000256" key="2">
    <source>
        <dbReference type="ARBA" id="ARBA00008205"/>
    </source>
</evidence>
<keyword evidence="3 8" id="KW-0479">Metal-binding</keyword>
<dbReference type="PANTHER" id="PTHR42961:SF2">
    <property type="entry name" value="IRON-SULFUR PROTEIN NUBPL"/>
    <property type="match status" value="1"/>
</dbReference>
<dbReference type="InterPro" id="IPR044304">
    <property type="entry name" value="NUBPL-like"/>
</dbReference>
<dbReference type="PANTHER" id="PTHR42961">
    <property type="entry name" value="IRON-SULFUR PROTEIN NUBPL"/>
    <property type="match status" value="1"/>
</dbReference>
<evidence type="ECO:0000256" key="1">
    <source>
        <dbReference type="ARBA" id="ARBA00007352"/>
    </source>
</evidence>
<evidence type="ECO:0000256" key="7">
    <source>
        <dbReference type="ARBA" id="ARBA00023014"/>
    </source>
</evidence>
<dbReference type="GO" id="GO:0046872">
    <property type="term" value="F:metal ion binding"/>
    <property type="evidence" value="ECO:0007669"/>
    <property type="project" value="UniProtKB-KW"/>
</dbReference>
<dbReference type="KEGG" id="aas:Aasi_0869"/>
<dbReference type="STRING" id="452471.Aasi_0869"/>
<evidence type="ECO:0000256" key="4">
    <source>
        <dbReference type="ARBA" id="ARBA00022741"/>
    </source>
</evidence>
<dbReference type="SUPFAM" id="SSF117916">
    <property type="entry name" value="Fe-S cluster assembly (FSCA) domain-like"/>
    <property type="match status" value="1"/>
</dbReference>
<dbReference type="AlphaFoldDB" id="B3ESN6"/>
<dbReference type="RefSeq" id="WP_012473003.1">
    <property type="nucleotide sequence ID" value="NC_010830.1"/>
</dbReference>
<dbReference type="Gene3D" id="3.40.50.300">
    <property type="entry name" value="P-loop containing nucleotide triphosphate hydrolases"/>
    <property type="match status" value="1"/>
</dbReference>
<reference evidence="10 11" key="1">
    <citation type="journal article" date="2010" name="J. Bacteriol.">
        <title>The genome of the amoeba symbiont 'Candidatus Amoebophilus asiaticus' reveals common mechanisms for host cell interaction among amoeba-associated bacteria.</title>
        <authorList>
            <person name="Schmitz-Esser S."/>
            <person name="Tischler P."/>
            <person name="Arnold R."/>
            <person name="Montanaro J."/>
            <person name="Wagner M."/>
            <person name="Rattei T."/>
            <person name="Horn M."/>
        </authorList>
    </citation>
    <scope>NUCLEOTIDE SEQUENCE [LARGE SCALE GENOMIC DNA]</scope>
    <source>
        <strain evidence="10 11">5a2</strain>
    </source>
</reference>
<keyword evidence="5 8" id="KW-0067">ATP-binding</keyword>
<keyword evidence="4 8" id="KW-0547">Nucleotide-binding</keyword>
<dbReference type="InterPro" id="IPR019591">
    <property type="entry name" value="Mrp/NBP35_ATP-bd"/>
</dbReference>
<evidence type="ECO:0000256" key="5">
    <source>
        <dbReference type="ARBA" id="ARBA00022840"/>
    </source>
</evidence>
<dbReference type="Pfam" id="PF10609">
    <property type="entry name" value="ParA"/>
    <property type="match status" value="1"/>
</dbReference>
<organism evidence="10 11">
    <name type="scientific">Amoebophilus asiaticus (strain 5a2)</name>
    <dbReference type="NCBI Taxonomy" id="452471"/>
    <lineage>
        <taxon>Bacteria</taxon>
        <taxon>Pseudomonadati</taxon>
        <taxon>Bacteroidota</taxon>
        <taxon>Cytophagia</taxon>
        <taxon>Cytophagales</taxon>
        <taxon>Amoebophilaceae</taxon>
        <taxon>Candidatus Amoebophilus</taxon>
    </lineage>
</organism>
<keyword evidence="7 8" id="KW-0411">Iron-sulfur</keyword>
<proteinExistence type="inferred from homology"/>